<reference evidence="1 2" key="1">
    <citation type="submission" date="2016-10" db="EMBL/GenBank/DDBJ databases">
        <authorList>
            <person name="de Groot N.N."/>
        </authorList>
    </citation>
    <scope>NUCLEOTIDE SEQUENCE [LARGE SCALE GENOMIC DNA]</scope>
    <source>
        <strain evidence="1 2">CGMCC 1.6848</strain>
    </source>
</reference>
<organism evidence="1 2">
    <name type="scientific">Modicisalibacter xianhensis</name>
    <dbReference type="NCBI Taxonomy" id="442341"/>
    <lineage>
        <taxon>Bacteria</taxon>
        <taxon>Pseudomonadati</taxon>
        <taxon>Pseudomonadota</taxon>
        <taxon>Gammaproteobacteria</taxon>
        <taxon>Oceanospirillales</taxon>
        <taxon>Halomonadaceae</taxon>
        <taxon>Modicisalibacter</taxon>
    </lineage>
</organism>
<dbReference type="Proteomes" id="UP000199040">
    <property type="component" value="Unassembled WGS sequence"/>
</dbReference>
<gene>
    <name evidence="1" type="ORF">SAMN04487959_1343</name>
</gene>
<accession>A0A1I3GKN3</accession>
<dbReference type="RefSeq" id="WP_177223480.1">
    <property type="nucleotide sequence ID" value="NZ_FOPY01000034.1"/>
</dbReference>
<protein>
    <submittedName>
        <fullName evidence="1">Uncharacterized protein</fullName>
    </submittedName>
</protein>
<dbReference type="EMBL" id="FOPY01000034">
    <property type="protein sequence ID" value="SFI24034.1"/>
    <property type="molecule type" value="Genomic_DNA"/>
</dbReference>
<evidence type="ECO:0000313" key="1">
    <source>
        <dbReference type="EMBL" id="SFI24034.1"/>
    </source>
</evidence>
<proteinExistence type="predicted"/>
<dbReference type="AlphaFoldDB" id="A0A1I3GKN3"/>
<name>A0A1I3GKN3_9GAMM</name>
<evidence type="ECO:0000313" key="2">
    <source>
        <dbReference type="Proteomes" id="UP000199040"/>
    </source>
</evidence>
<sequence>MNSVVELQQDRAEAIHELAGYLLASESGVTRSIADKISELAALIQEDLLIALDAS</sequence>
<dbReference type="STRING" id="442341.SAMN04487959_1343"/>
<keyword evidence="2" id="KW-1185">Reference proteome</keyword>